<dbReference type="PANTHER" id="PTHR24421:SF37">
    <property type="entry name" value="SENSOR HISTIDINE KINASE NARS"/>
    <property type="match status" value="1"/>
</dbReference>
<keyword evidence="7" id="KW-0902">Two-component regulatory system</keyword>
<comment type="subcellular location">
    <subcellularLocation>
        <location evidence="1">Cell membrane</location>
        <topology evidence="1">Multi-pass membrane protein</topology>
    </subcellularLocation>
</comment>
<name>A0ABS2CJE1_9MICO</name>
<dbReference type="Gene3D" id="3.30.565.10">
    <property type="entry name" value="Histidine kinase-like ATPase, C-terminal domain"/>
    <property type="match status" value="1"/>
</dbReference>
<evidence type="ECO:0000256" key="4">
    <source>
        <dbReference type="ARBA" id="ARBA00022692"/>
    </source>
</evidence>
<dbReference type="PANTHER" id="PTHR24421">
    <property type="entry name" value="NITRATE/NITRITE SENSOR PROTEIN NARX-RELATED"/>
    <property type="match status" value="1"/>
</dbReference>
<evidence type="ECO:0000313" key="14">
    <source>
        <dbReference type="Proteomes" id="UP001430172"/>
    </source>
</evidence>
<keyword evidence="2" id="KW-1003">Cell membrane</keyword>
<evidence type="ECO:0000256" key="8">
    <source>
        <dbReference type="ARBA" id="ARBA00023136"/>
    </source>
</evidence>
<evidence type="ECO:0000256" key="6">
    <source>
        <dbReference type="ARBA" id="ARBA00022989"/>
    </source>
</evidence>
<dbReference type="EMBL" id="JAFDVD010000007">
    <property type="protein sequence ID" value="MBM6399992.1"/>
    <property type="molecule type" value="Genomic_DNA"/>
</dbReference>
<dbReference type="Proteomes" id="UP001430172">
    <property type="component" value="Unassembled WGS sequence"/>
</dbReference>
<accession>A0ABS2CJE1</accession>
<evidence type="ECO:0000256" key="2">
    <source>
        <dbReference type="ARBA" id="ARBA00022475"/>
    </source>
</evidence>
<sequence length="496" mass="52226">MGTDPTTEPHPAPSPTGPAPVGDPAPSPTGPDPVGDLARVEPAWVTVSRTVTADDDPPPVRPRRILAQLAAGVLAAMVLVGVLGAVAASTLAEREAVNDAASMAGVIAEAVVQPAMTDALMAGDPEAVDDFDRTMSRSLDPETVVRVKLWRPDGYVLYADEPQLIGRTFTLDDDQREALDGPTTVAEISTLEASENQFEQGDKLVEVYRPVWMPDGQTALFEIYVSYEPVAKRTGQLWRGFAGVTASSLLLFVLIVTPLVLALLRRLRRAEVHRVALLQRAVDASSDERRRIAATLHDGPVQELAATSFTVAGASATAAAHGDATLARDLGAAAGAVRASIRSLRTLLVDLHPPALSRSGVVAALADLAQSVRAEDVVVRLDTDSEDELALTEDAQRLVHRVAQECVRNAARHAGPAEVTLTLHRTGPETVALDVVDDGLGFDAEAVLADPEPGHLGTRLLAEAASVPGARLRVATAPGAGTHWRLDLDGPMGVRA</sequence>
<protein>
    <recommendedName>
        <fullName evidence="15">Integral membrane sensor signal transduction histidine kinase</fullName>
    </recommendedName>
</protein>
<evidence type="ECO:0000256" key="3">
    <source>
        <dbReference type="ARBA" id="ARBA00022679"/>
    </source>
</evidence>
<keyword evidence="5" id="KW-0418">Kinase</keyword>
<organism evidence="13 14">
    <name type="scientific">Phycicoccus sonneratiae</name>
    <dbReference type="NCBI Taxonomy" id="2807628"/>
    <lineage>
        <taxon>Bacteria</taxon>
        <taxon>Bacillati</taxon>
        <taxon>Actinomycetota</taxon>
        <taxon>Actinomycetes</taxon>
        <taxon>Micrococcales</taxon>
        <taxon>Intrasporangiaceae</taxon>
        <taxon>Phycicoccus</taxon>
    </lineage>
</organism>
<keyword evidence="4 10" id="KW-0812">Transmembrane</keyword>
<reference evidence="13" key="1">
    <citation type="submission" date="2021-02" db="EMBL/GenBank/DDBJ databases">
        <title>Phycicoccus sp. MQZ13P-5T, whole genome shotgun sequence.</title>
        <authorList>
            <person name="Tuo L."/>
        </authorList>
    </citation>
    <scope>NUCLEOTIDE SEQUENCE</scope>
    <source>
        <strain evidence="13">MQZ13P-5</strain>
    </source>
</reference>
<evidence type="ECO:0008006" key="15">
    <source>
        <dbReference type="Google" id="ProtNLM"/>
    </source>
</evidence>
<evidence type="ECO:0000259" key="11">
    <source>
        <dbReference type="Pfam" id="PF02518"/>
    </source>
</evidence>
<dbReference type="InterPro" id="IPR003594">
    <property type="entry name" value="HATPase_dom"/>
</dbReference>
<evidence type="ECO:0000256" key="5">
    <source>
        <dbReference type="ARBA" id="ARBA00022777"/>
    </source>
</evidence>
<dbReference type="Gene3D" id="1.20.5.1930">
    <property type="match status" value="1"/>
</dbReference>
<dbReference type="CDD" id="cd16917">
    <property type="entry name" value="HATPase_UhpB-NarQ-NarX-like"/>
    <property type="match status" value="1"/>
</dbReference>
<evidence type="ECO:0000259" key="12">
    <source>
        <dbReference type="Pfam" id="PF07730"/>
    </source>
</evidence>
<feature type="region of interest" description="Disordered" evidence="9">
    <location>
        <begin position="1"/>
        <end position="38"/>
    </location>
</feature>
<evidence type="ECO:0000256" key="1">
    <source>
        <dbReference type="ARBA" id="ARBA00004651"/>
    </source>
</evidence>
<feature type="compositionally biased region" description="Pro residues" evidence="9">
    <location>
        <begin position="8"/>
        <end position="31"/>
    </location>
</feature>
<feature type="transmembrane region" description="Helical" evidence="10">
    <location>
        <begin position="69"/>
        <end position="92"/>
    </location>
</feature>
<evidence type="ECO:0000256" key="9">
    <source>
        <dbReference type="SAM" id="MobiDB-lite"/>
    </source>
</evidence>
<proteinExistence type="predicted"/>
<evidence type="ECO:0000256" key="10">
    <source>
        <dbReference type="SAM" id="Phobius"/>
    </source>
</evidence>
<dbReference type="InterPro" id="IPR050482">
    <property type="entry name" value="Sensor_HK_TwoCompSys"/>
</dbReference>
<dbReference type="RefSeq" id="WP_204130472.1">
    <property type="nucleotide sequence ID" value="NZ_JAFDVD010000007.1"/>
</dbReference>
<feature type="transmembrane region" description="Helical" evidence="10">
    <location>
        <begin position="241"/>
        <end position="264"/>
    </location>
</feature>
<gene>
    <name evidence="13" type="ORF">JQN70_06325</name>
</gene>
<dbReference type="Pfam" id="PF07730">
    <property type="entry name" value="HisKA_3"/>
    <property type="match status" value="1"/>
</dbReference>
<evidence type="ECO:0000313" key="13">
    <source>
        <dbReference type="EMBL" id="MBM6399992.1"/>
    </source>
</evidence>
<dbReference type="InterPro" id="IPR011712">
    <property type="entry name" value="Sig_transdc_His_kin_sub3_dim/P"/>
</dbReference>
<dbReference type="SUPFAM" id="SSF55874">
    <property type="entry name" value="ATPase domain of HSP90 chaperone/DNA topoisomerase II/histidine kinase"/>
    <property type="match status" value="1"/>
</dbReference>
<keyword evidence="8 10" id="KW-0472">Membrane</keyword>
<keyword evidence="3" id="KW-0808">Transferase</keyword>
<evidence type="ECO:0000256" key="7">
    <source>
        <dbReference type="ARBA" id="ARBA00023012"/>
    </source>
</evidence>
<dbReference type="Pfam" id="PF02518">
    <property type="entry name" value="HATPase_c"/>
    <property type="match status" value="1"/>
</dbReference>
<dbReference type="InterPro" id="IPR036890">
    <property type="entry name" value="HATPase_C_sf"/>
</dbReference>
<feature type="domain" description="Signal transduction histidine kinase subgroup 3 dimerisation and phosphoacceptor" evidence="12">
    <location>
        <begin position="288"/>
        <end position="356"/>
    </location>
</feature>
<keyword evidence="6 10" id="KW-1133">Transmembrane helix</keyword>
<feature type="domain" description="Histidine kinase/HSP90-like ATPase" evidence="11">
    <location>
        <begin position="396"/>
        <end position="486"/>
    </location>
</feature>
<comment type="caution">
    <text evidence="13">The sequence shown here is derived from an EMBL/GenBank/DDBJ whole genome shotgun (WGS) entry which is preliminary data.</text>
</comment>
<keyword evidence="14" id="KW-1185">Reference proteome</keyword>